<accession>A0A812N943</accession>
<feature type="compositionally biased region" description="Polar residues" evidence="1">
    <location>
        <begin position="10"/>
        <end position="22"/>
    </location>
</feature>
<name>A0A812N943_9DINO</name>
<evidence type="ECO:0000313" key="2">
    <source>
        <dbReference type="EMBL" id="CAE7304957.1"/>
    </source>
</evidence>
<feature type="compositionally biased region" description="Low complexity" evidence="1">
    <location>
        <begin position="313"/>
        <end position="331"/>
    </location>
</feature>
<dbReference type="OrthoDB" id="416899at2759"/>
<organism evidence="2 3">
    <name type="scientific">Symbiodinium necroappetens</name>
    <dbReference type="NCBI Taxonomy" id="1628268"/>
    <lineage>
        <taxon>Eukaryota</taxon>
        <taxon>Sar</taxon>
        <taxon>Alveolata</taxon>
        <taxon>Dinophyceae</taxon>
        <taxon>Suessiales</taxon>
        <taxon>Symbiodiniaceae</taxon>
        <taxon>Symbiodinium</taxon>
    </lineage>
</organism>
<gene>
    <name evidence="2" type="ORF">SNEC2469_LOCUS7553</name>
</gene>
<dbReference type="PANTHER" id="PTHR24330:SF19">
    <property type="entry name" value="MEDIATOR OF RNA POLYMERASE II TRANSCRIPTION SUBUNIT 29"/>
    <property type="match status" value="1"/>
</dbReference>
<reference evidence="2" key="1">
    <citation type="submission" date="2021-02" db="EMBL/GenBank/DDBJ databases">
        <authorList>
            <person name="Dougan E. K."/>
            <person name="Rhodes N."/>
            <person name="Thang M."/>
            <person name="Chan C."/>
        </authorList>
    </citation>
    <scope>NUCLEOTIDE SEQUENCE</scope>
</reference>
<sequence length="1132" mass="123941">SLEILELATASATDVDNQNNPASAAEVAPMPHLDLEANQKPKSRRGRPHGSRSMRAVLEANPDMRCAKPAVPNVADQQPERFTLPLAVVPGPRPATETGIHGPTDPADAANVADEPDEQAESFSLPLAVVRRARAARAATGLSLVKSSAAGQTCPTVTSLLSQAGAPLLQKVFALLASADVVEQQSTGGLAGAVAQAMEQDSFTNMVKLEEVDDNSDNDKATVLLVLRQSFRNPVCHLKSLSALAGDLNLARSTLSRNKQAVACGITTAISVSWGCCLARVGYAIDSKVLKKHLLVKKRVYDETPFRMRVKKQQQQQQQQQQQRQQQQQQQPKSVVAKTLQTRFSLGMLLEHVPTKSMIFLRGLVITPLQVVQRTRAEDLFRAQTAVERLVPGLDNAAKDFETTIQLVTTDRYSANNVCEQAMTFASEGQARMHFWCDVHRLSTCKTWQLAIVDSHVSAMISLSLLMRECGALEQIHDCMKRVVENRLTVEYDTPPAGQVKEHREAVLNLLLGSNLTKKEDSLTVKRARQRAILTLLCNGDWESENIVYYSPQPVEKAEVLRLYGSMVIPSLLPAAISLFPRHRWHGGEVSIDETALLFAVHNIGGQALQLFLGGRSPPSAGLQAEAGPSDDDGGGVGDIPLDSEPSTTEDKDPGELPVVDGHFPEGVAADAKQGQGQDPAPQDAAAQAAAASGDAMPNWKDLKLSMKRLVLAWIKTQPGAVLMLTRATMQAGVQLMRPRSYRVLEAWQNDDVRSAFTALRDCFHSPLPALPLTARTNSMKVLGFRLLARVAGALHLLLRVTRAGFPHRLISLLQPATSQERLDLAEKLLSSPACLWDHAAKHILEKFPTPQKLTSTVATATLQALALMAENDVVSIETRHAAARRLLMARQQTWSTAFPDLAAEHLCRQARAEMHDVFGNVSVNSKQSTSRKKRQLPKKRRHARTNKRGRKHDRVEKRGGGAQRAFFHERLQLATKDDWKSRGRLFSRLHAEFKNLTAAQLQHYKDLGEMGKLAARHGGRPFVPPARESRAASERRMVPASEFEQLALTTVQAAENKAVAQQRLHLSKARADAVELQQYQCEHAFQSHGLVDTLPSSCRPVQTEPGSLPAGYFLPDAVGLSEALCDVMCGL</sequence>
<comment type="caution">
    <text evidence="2">The sequence shown here is derived from an EMBL/GenBank/DDBJ whole genome shotgun (WGS) entry which is preliminary data.</text>
</comment>
<dbReference type="AlphaFoldDB" id="A0A812N943"/>
<dbReference type="InterPro" id="IPR052145">
    <property type="entry name" value="Mediator/Homeobox_domain"/>
</dbReference>
<protein>
    <submittedName>
        <fullName evidence="2">Uncharacterized protein</fullName>
    </submittedName>
</protein>
<feature type="non-terminal residue" evidence="2">
    <location>
        <position position="1"/>
    </location>
</feature>
<feature type="region of interest" description="Disordered" evidence="1">
    <location>
        <begin position="1017"/>
        <end position="1037"/>
    </location>
</feature>
<feature type="region of interest" description="Disordered" evidence="1">
    <location>
        <begin position="920"/>
        <end position="961"/>
    </location>
</feature>
<feature type="compositionally biased region" description="Basic residues" evidence="1">
    <location>
        <begin position="41"/>
        <end position="52"/>
    </location>
</feature>
<proteinExistence type="predicted"/>
<evidence type="ECO:0000256" key="1">
    <source>
        <dbReference type="SAM" id="MobiDB-lite"/>
    </source>
</evidence>
<keyword evidence="3" id="KW-1185">Reference proteome</keyword>
<feature type="region of interest" description="Disordered" evidence="1">
    <location>
        <begin position="620"/>
        <end position="693"/>
    </location>
</feature>
<dbReference type="Proteomes" id="UP000601435">
    <property type="component" value="Unassembled WGS sequence"/>
</dbReference>
<feature type="region of interest" description="Disordered" evidence="1">
    <location>
        <begin position="311"/>
        <end position="333"/>
    </location>
</feature>
<dbReference type="EMBL" id="CAJNJA010012786">
    <property type="protein sequence ID" value="CAE7304957.1"/>
    <property type="molecule type" value="Genomic_DNA"/>
</dbReference>
<feature type="compositionally biased region" description="Low complexity" evidence="1">
    <location>
        <begin position="672"/>
        <end position="693"/>
    </location>
</feature>
<evidence type="ECO:0000313" key="3">
    <source>
        <dbReference type="Proteomes" id="UP000601435"/>
    </source>
</evidence>
<feature type="region of interest" description="Disordered" evidence="1">
    <location>
        <begin position="1"/>
        <end position="52"/>
    </location>
</feature>
<feature type="compositionally biased region" description="Basic residues" evidence="1">
    <location>
        <begin position="930"/>
        <end position="953"/>
    </location>
</feature>
<dbReference type="PANTHER" id="PTHR24330">
    <property type="entry name" value="HOMEOBOX PROTEIN BARH-LIKE"/>
    <property type="match status" value="1"/>
</dbReference>
<feature type="compositionally biased region" description="Basic and acidic residues" evidence="1">
    <location>
        <begin position="1028"/>
        <end position="1037"/>
    </location>
</feature>